<dbReference type="Proteomes" id="UP000018680">
    <property type="component" value="Chromosome"/>
</dbReference>
<dbReference type="EMBL" id="CP006939">
    <property type="protein sequence ID" value="AHC14305.1"/>
    <property type="molecule type" value="Genomic_DNA"/>
</dbReference>
<reference evidence="6 7" key="1">
    <citation type="journal article" date="2015" name="Stand. Genomic Sci.">
        <title>Complete genome sequence and description of Salinispira pacifica gen. nov., sp. nov., a novel spirochaete isolated form a hypersaline microbial mat.</title>
        <authorList>
            <person name="Ben Hania W."/>
            <person name="Joseph M."/>
            <person name="Schumann P."/>
            <person name="Bunk B."/>
            <person name="Fiebig A."/>
            <person name="Sproer C."/>
            <person name="Klenk H.P."/>
            <person name="Fardeau M.L."/>
            <person name="Spring S."/>
        </authorList>
    </citation>
    <scope>NUCLEOTIDE SEQUENCE [LARGE SCALE GENOMIC DNA]</scope>
    <source>
        <strain evidence="6 7">L21-RPul-D2</strain>
    </source>
</reference>
<keyword evidence="2 5" id="KW-0689">Ribosomal protein</keyword>
<dbReference type="GO" id="GO:0005840">
    <property type="term" value="C:ribosome"/>
    <property type="evidence" value="ECO:0007669"/>
    <property type="project" value="UniProtKB-KW"/>
</dbReference>
<evidence type="ECO:0000256" key="5">
    <source>
        <dbReference type="HAMAP-Rule" id="MF_00374"/>
    </source>
</evidence>
<dbReference type="NCBIfam" id="TIGR00012">
    <property type="entry name" value="L29"/>
    <property type="match status" value="1"/>
</dbReference>
<organism evidence="6 7">
    <name type="scientific">Salinispira pacifica</name>
    <dbReference type="NCBI Taxonomy" id="1307761"/>
    <lineage>
        <taxon>Bacteria</taxon>
        <taxon>Pseudomonadati</taxon>
        <taxon>Spirochaetota</taxon>
        <taxon>Spirochaetia</taxon>
        <taxon>Spirochaetales</taxon>
        <taxon>Spirochaetaceae</taxon>
        <taxon>Salinispira</taxon>
    </lineage>
</organism>
<evidence type="ECO:0000256" key="4">
    <source>
        <dbReference type="ARBA" id="ARBA00035204"/>
    </source>
</evidence>
<dbReference type="KEGG" id="slr:L21SP2_0885"/>
<protein>
    <recommendedName>
        <fullName evidence="4 5">Large ribosomal subunit protein uL29</fullName>
    </recommendedName>
</protein>
<gene>
    <name evidence="5" type="primary">rpmC</name>
    <name evidence="6" type="ORF">L21SP2_0885</name>
</gene>
<evidence type="ECO:0000256" key="3">
    <source>
        <dbReference type="ARBA" id="ARBA00023274"/>
    </source>
</evidence>
<dbReference type="GO" id="GO:1990904">
    <property type="term" value="C:ribonucleoprotein complex"/>
    <property type="evidence" value="ECO:0007669"/>
    <property type="project" value="UniProtKB-KW"/>
</dbReference>
<dbReference type="HOGENOM" id="CLU_158491_5_0_12"/>
<dbReference type="Gene3D" id="1.10.287.310">
    <property type="match status" value="1"/>
</dbReference>
<dbReference type="SUPFAM" id="SSF46561">
    <property type="entry name" value="Ribosomal protein L29 (L29p)"/>
    <property type="match status" value="1"/>
</dbReference>
<sequence>MKNSFKDLTFDELVQKREELKTKIMDVRFKSVVGHVDNPLEKRNLRRQISRLNSLIYNHPDVTGDE</sequence>
<evidence type="ECO:0000256" key="2">
    <source>
        <dbReference type="ARBA" id="ARBA00022980"/>
    </source>
</evidence>
<dbReference type="RefSeq" id="WP_024267236.1">
    <property type="nucleotide sequence ID" value="NC_023035.1"/>
</dbReference>
<evidence type="ECO:0000256" key="1">
    <source>
        <dbReference type="ARBA" id="ARBA00009254"/>
    </source>
</evidence>
<dbReference type="HAMAP" id="MF_00374">
    <property type="entry name" value="Ribosomal_uL29"/>
    <property type="match status" value="1"/>
</dbReference>
<dbReference type="InterPro" id="IPR001854">
    <property type="entry name" value="Ribosomal_uL29"/>
</dbReference>
<accession>V5WF90</accession>
<dbReference type="GO" id="GO:0006412">
    <property type="term" value="P:translation"/>
    <property type="evidence" value="ECO:0007669"/>
    <property type="project" value="UniProtKB-UniRule"/>
</dbReference>
<name>V5WF90_9SPIO</name>
<dbReference type="AlphaFoldDB" id="V5WF90"/>
<dbReference type="OrthoDB" id="371096at2"/>
<dbReference type="eggNOG" id="COG0255">
    <property type="taxonomic scope" value="Bacteria"/>
</dbReference>
<dbReference type="STRING" id="1307761.L21SP2_0885"/>
<dbReference type="GO" id="GO:0003735">
    <property type="term" value="F:structural constituent of ribosome"/>
    <property type="evidence" value="ECO:0007669"/>
    <property type="project" value="InterPro"/>
</dbReference>
<keyword evidence="7" id="KW-1185">Reference proteome</keyword>
<dbReference type="InterPro" id="IPR036049">
    <property type="entry name" value="Ribosomal_uL29_sf"/>
</dbReference>
<evidence type="ECO:0000313" key="7">
    <source>
        <dbReference type="Proteomes" id="UP000018680"/>
    </source>
</evidence>
<comment type="similarity">
    <text evidence="1 5">Belongs to the universal ribosomal protein uL29 family.</text>
</comment>
<evidence type="ECO:0000313" key="6">
    <source>
        <dbReference type="EMBL" id="AHC14305.1"/>
    </source>
</evidence>
<proteinExistence type="inferred from homology"/>
<keyword evidence="3 5" id="KW-0687">Ribonucleoprotein</keyword>
<dbReference type="Pfam" id="PF00831">
    <property type="entry name" value="Ribosomal_L29"/>
    <property type="match status" value="1"/>
</dbReference>